<keyword evidence="1" id="KW-1133">Transmembrane helix</keyword>
<organism evidence="3 4">
    <name type="scientific">Giardia muris</name>
    <dbReference type="NCBI Taxonomy" id="5742"/>
    <lineage>
        <taxon>Eukaryota</taxon>
        <taxon>Metamonada</taxon>
        <taxon>Diplomonadida</taxon>
        <taxon>Hexamitidae</taxon>
        <taxon>Giardiinae</taxon>
        <taxon>Giardia</taxon>
    </lineage>
</organism>
<dbReference type="Proteomes" id="UP000315496">
    <property type="component" value="Chromosome 4"/>
</dbReference>
<keyword evidence="2" id="KW-0732">Signal</keyword>
<keyword evidence="1" id="KW-0812">Transmembrane</keyword>
<dbReference type="OrthoDB" id="10251656at2759"/>
<protein>
    <recommendedName>
        <fullName evidence="5">GH</fullName>
    </recommendedName>
</protein>
<dbReference type="VEuPathDB" id="GiardiaDB:GMRT_11698"/>
<evidence type="ECO:0000256" key="2">
    <source>
        <dbReference type="SAM" id="SignalP"/>
    </source>
</evidence>
<reference evidence="3 4" key="1">
    <citation type="submission" date="2019-05" db="EMBL/GenBank/DDBJ databases">
        <title>The compact genome of Giardia muris reveals important steps in the evolution of intestinal protozoan parasites.</title>
        <authorList>
            <person name="Xu F."/>
            <person name="Jimenez-Gonzalez A."/>
            <person name="Einarsson E."/>
            <person name="Astvaldsson A."/>
            <person name="Peirasmaki D."/>
            <person name="Eckmann L."/>
            <person name="Andersson J.O."/>
            <person name="Svard S.G."/>
            <person name="Jerlstrom-Hultqvist J."/>
        </authorList>
    </citation>
    <scope>NUCLEOTIDE SEQUENCE [LARGE SCALE GENOMIC DNA]</scope>
    <source>
        <strain evidence="3 4">Roberts-Thomson</strain>
    </source>
</reference>
<keyword evidence="4" id="KW-1185">Reference proteome</keyword>
<keyword evidence="1" id="KW-0472">Membrane</keyword>
<accession>A0A4Z1SM09</accession>
<sequence>MFPMLLVLPLGLVSTGVYGVEVEPHREVISDLLSTVHDVNQKLTSFLRETTFTAKTGIETVVEAIRAYLTEKITILTSIQSVLNEMEPEEMIPENVAAPTYQNPTAPTFPDEEQGETTQEERLKALMYPTHVDMTTSCLTYLASNSEEEREGLLAYDLTSSLRRLTTFSMRMRRGKDLKAFVGDQAFLISKTGSTRVFPCTAHAYPHDGRFTVPYRSLYRIPAESYLDLLIDSSLVSGRRNREISRLMAATIINSVSGDTRIRLFLLSDRLTKIYEGQASLFNLTILSTVDHVDGLILRHTIYVSYLSSVAAASTVSIAAITGLYSSNKRWAVFRLPSETKVYLLQTNRELALDVYREDLNYSSSSLSSFLFSYLFQFGGQGASRQFTITRLANLVEQSTAWMHEYQRISNVQVIDLTNVTRLCLDGLTCDFRTPLEEVLAQFRQNDTLLIPSTLFSSALGYKETPFLARPVFHHGLFLGVVACSLDLDLIPYFSMSTTDEYLKKSIMGLINFRKDQFIYKTDHNEWLALRNSTDFFTPQSLFNPGFLRAETLSSYSSYFVTLLQVSHFVTPTPSLSSVHLLGTSLSSFLNEIQLLKLQTSCVSSVFTSSATSSSSSSSLGDAASTFLHALTGSCYYDSINKLIRMDGETGNGNEVDAQNQIEYVFCHLLTLPNGDNITFFMFLPLTDTDRRTGNSLGQQQYDEQELERLFKEQEAITPSLRQQITVNIPLDELDVVTDSYAFYSPYFAVRFQQDSIFSTLMKSLVFNETHMEELALDMTTATTPVYLSLLPSRAQYYRLAALYLSMVYNELIQLPEYGSSYEKFSNEICTSYHWFGSICIRLTTRSRTYTTSTFLVNHLRAKLGPQLLQVYDSTLGMYDYALLFYTVYPRDNLQDTLIIGKNVLFHEKKVLYEEVLQAGSQSSLSGSTGTSDPYGNSNNNNDDLSIDLRNLTCHSHCELEQSFLSFNYTQYNDWLRLEHPCIATTVLDTLQTKSATVEAHSYFEKMSLTSTPLAYQSFSVHFAHYHPLTSTLHFHTSYKVDSSTFGEVMNDFLLQPCRPLLCGLSIVNSHMLLAYAYDTERANPFTSLIHNVFAEFNNRFCMPTLFDITTITQLFSNEYLSIHPVLASDYVCFRYNLINVLEEPSYSIVTPTSVLTITQVPGADIFIITRILKPSKDEQNVTALTSNLTSPFCVSSYTQYVNQLVSSLSKEYSFQYNNLPLKTYSASSPAFGDVNHTMQLATLAELPLEMTSLAIVALLSIIAFIVLLVGMKHIVETTAFGMRIQLYSDIVAM</sequence>
<feature type="chain" id="PRO_5021458447" description="GH" evidence="2">
    <location>
        <begin position="20"/>
        <end position="1294"/>
    </location>
</feature>
<feature type="signal peptide" evidence="2">
    <location>
        <begin position="1"/>
        <end position="19"/>
    </location>
</feature>
<evidence type="ECO:0008006" key="5">
    <source>
        <dbReference type="Google" id="ProtNLM"/>
    </source>
</evidence>
<evidence type="ECO:0000313" key="3">
    <source>
        <dbReference type="EMBL" id="TNJ26706.1"/>
    </source>
</evidence>
<evidence type="ECO:0000256" key="1">
    <source>
        <dbReference type="SAM" id="Phobius"/>
    </source>
</evidence>
<feature type="transmembrane region" description="Helical" evidence="1">
    <location>
        <begin position="1254"/>
        <end position="1276"/>
    </location>
</feature>
<dbReference type="EMBL" id="VDLU01000004">
    <property type="protein sequence ID" value="TNJ26706.1"/>
    <property type="molecule type" value="Genomic_DNA"/>
</dbReference>
<evidence type="ECO:0000313" key="4">
    <source>
        <dbReference type="Proteomes" id="UP000315496"/>
    </source>
</evidence>
<gene>
    <name evidence="3" type="ORF">GMRT_11698</name>
</gene>
<name>A0A4Z1SM09_GIAMU</name>
<proteinExistence type="predicted"/>
<comment type="caution">
    <text evidence="3">The sequence shown here is derived from an EMBL/GenBank/DDBJ whole genome shotgun (WGS) entry which is preliminary data.</text>
</comment>